<sequence length="337" mass="37742">MQISALPSIAISKICALLPLWDVLALAGTSKSLRAIILKGEWVEPLLRHILPAPPGDGIVWDGRFGRRYRPSYCEATEAMGVHWPRKETRRAHLNAIVARSVTFLHRARYPFSASFTTSPCVLIGCHWHEVHARRQPVTGPRNMDVESAAKEEEEEEEGPPWWLVSTYGTSVQGAPLWCSLWDTVADAKRAQSLAVRSPRLAILVAHMAAATVRRISNRVLCESVWHLTIEWELAQGLPHILDQGVNVFHLSTGLSVHPTFGSWPYYLWGQPSDRATTSITVGNFPTLSVHRDETDGRFILENHAVSMSQVPRADRTPLEVSLAEQHATLLEYFDNK</sequence>
<dbReference type="EMBL" id="HBGL01005021">
    <property type="protein sequence ID" value="CAD9292565.1"/>
    <property type="molecule type" value="Transcribed_RNA"/>
</dbReference>
<feature type="domain" description="F-box" evidence="3">
    <location>
        <begin position="1"/>
        <end position="50"/>
    </location>
</feature>
<dbReference type="InterPro" id="IPR001810">
    <property type="entry name" value="F-box_dom"/>
</dbReference>
<evidence type="ECO:0000256" key="1">
    <source>
        <dbReference type="SAM" id="MobiDB-lite"/>
    </source>
</evidence>
<feature type="signal peptide" evidence="2">
    <location>
        <begin position="1"/>
        <end position="16"/>
    </location>
</feature>
<feature type="chain" id="PRO_5031444711" description="F-box domain-containing protein" evidence="2">
    <location>
        <begin position="17"/>
        <end position="337"/>
    </location>
</feature>
<proteinExistence type="predicted"/>
<evidence type="ECO:0000256" key="2">
    <source>
        <dbReference type="SAM" id="SignalP"/>
    </source>
</evidence>
<protein>
    <recommendedName>
        <fullName evidence="3">F-box domain-containing protein</fullName>
    </recommendedName>
</protein>
<organism evidence="4">
    <name type="scientific">Sexangularia sp. CB-2014</name>
    <dbReference type="NCBI Taxonomy" id="1486929"/>
    <lineage>
        <taxon>Eukaryota</taxon>
        <taxon>Amoebozoa</taxon>
        <taxon>Tubulinea</taxon>
        <taxon>Elardia</taxon>
        <taxon>Arcellinida</taxon>
        <taxon>Arcellinida incertae sedis</taxon>
        <taxon>Sexangularia</taxon>
    </lineage>
</organism>
<evidence type="ECO:0000259" key="3">
    <source>
        <dbReference type="PROSITE" id="PS50181"/>
    </source>
</evidence>
<accession>A0A7S1V9U5</accession>
<dbReference type="AlphaFoldDB" id="A0A7S1V9U5"/>
<evidence type="ECO:0000313" key="4">
    <source>
        <dbReference type="EMBL" id="CAD9292565.1"/>
    </source>
</evidence>
<reference evidence="4" key="1">
    <citation type="submission" date="2021-01" db="EMBL/GenBank/DDBJ databases">
        <authorList>
            <person name="Corre E."/>
            <person name="Pelletier E."/>
            <person name="Niang G."/>
            <person name="Scheremetjew M."/>
            <person name="Finn R."/>
            <person name="Kale V."/>
            <person name="Holt S."/>
            <person name="Cochrane G."/>
            <person name="Meng A."/>
            <person name="Brown T."/>
            <person name="Cohen L."/>
        </authorList>
    </citation>
    <scope>NUCLEOTIDE SEQUENCE</scope>
    <source>
        <strain evidence="4">ATCC 50979</strain>
    </source>
</reference>
<keyword evidence="2" id="KW-0732">Signal</keyword>
<name>A0A7S1V9U5_9EUKA</name>
<feature type="region of interest" description="Disordered" evidence="1">
    <location>
        <begin position="139"/>
        <end position="158"/>
    </location>
</feature>
<dbReference type="PROSITE" id="PS50181">
    <property type="entry name" value="FBOX"/>
    <property type="match status" value="1"/>
</dbReference>
<gene>
    <name evidence="4" type="ORF">SSP0437_LOCUS3886</name>
</gene>